<evidence type="ECO:0000313" key="2">
    <source>
        <dbReference type="EMBL" id="MPD04222.1"/>
    </source>
</evidence>
<evidence type="ECO:0000256" key="1">
    <source>
        <dbReference type="SAM" id="MobiDB-lite"/>
    </source>
</evidence>
<keyword evidence="3" id="KW-1185">Reference proteome</keyword>
<evidence type="ECO:0000313" key="3">
    <source>
        <dbReference type="Proteomes" id="UP000324222"/>
    </source>
</evidence>
<accession>A0A5B7K1J7</accession>
<sequence>MSCASNIATTSGKWYPLGLGGIRVLDPDPPDPTRQEESDYQPLVLESTDDYLLAEAYPDESGTRIH</sequence>
<proteinExistence type="predicted"/>
<name>A0A5B7K1J7_PORTR</name>
<comment type="caution">
    <text evidence="2">The sequence shown here is derived from an EMBL/GenBank/DDBJ whole genome shotgun (WGS) entry which is preliminary data.</text>
</comment>
<dbReference type="AlphaFoldDB" id="A0A5B7K1J7"/>
<feature type="region of interest" description="Disordered" evidence="1">
    <location>
        <begin position="1"/>
        <end position="44"/>
    </location>
</feature>
<protein>
    <submittedName>
        <fullName evidence="2">Uncharacterized protein</fullName>
    </submittedName>
</protein>
<dbReference type="Proteomes" id="UP000324222">
    <property type="component" value="Unassembled WGS sequence"/>
</dbReference>
<feature type="compositionally biased region" description="Polar residues" evidence="1">
    <location>
        <begin position="1"/>
        <end position="12"/>
    </location>
</feature>
<dbReference type="EMBL" id="VSRR010139919">
    <property type="protein sequence ID" value="MPD04222.1"/>
    <property type="molecule type" value="Genomic_DNA"/>
</dbReference>
<gene>
    <name evidence="2" type="ORF">E2C01_099897</name>
</gene>
<reference evidence="2 3" key="1">
    <citation type="submission" date="2019-05" db="EMBL/GenBank/DDBJ databases">
        <title>Another draft genome of Portunus trituberculatus and its Hox gene families provides insights of decapod evolution.</title>
        <authorList>
            <person name="Jeong J.-H."/>
            <person name="Song I."/>
            <person name="Kim S."/>
            <person name="Choi T."/>
            <person name="Kim D."/>
            <person name="Ryu S."/>
            <person name="Kim W."/>
        </authorList>
    </citation>
    <scope>NUCLEOTIDE SEQUENCE [LARGE SCALE GENOMIC DNA]</scope>
    <source>
        <tissue evidence="2">Muscle</tissue>
    </source>
</reference>
<organism evidence="2 3">
    <name type="scientific">Portunus trituberculatus</name>
    <name type="common">Swimming crab</name>
    <name type="synonym">Neptunus trituberculatus</name>
    <dbReference type="NCBI Taxonomy" id="210409"/>
    <lineage>
        <taxon>Eukaryota</taxon>
        <taxon>Metazoa</taxon>
        <taxon>Ecdysozoa</taxon>
        <taxon>Arthropoda</taxon>
        <taxon>Crustacea</taxon>
        <taxon>Multicrustacea</taxon>
        <taxon>Malacostraca</taxon>
        <taxon>Eumalacostraca</taxon>
        <taxon>Eucarida</taxon>
        <taxon>Decapoda</taxon>
        <taxon>Pleocyemata</taxon>
        <taxon>Brachyura</taxon>
        <taxon>Eubrachyura</taxon>
        <taxon>Portunoidea</taxon>
        <taxon>Portunidae</taxon>
        <taxon>Portuninae</taxon>
        <taxon>Portunus</taxon>
    </lineage>
</organism>